<comment type="caution">
    <text evidence="1">The sequence shown here is derived from an EMBL/GenBank/DDBJ whole genome shotgun (WGS) entry which is preliminary data.</text>
</comment>
<gene>
    <name evidence="1" type="ORF">ACFOEE_01680</name>
</gene>
<keyword evidence="2" id="KW-1185">Reference proteome</keyword>
<sequence>MEFLMVLALIYIVGRLRENQINIVSSQDFVTALTNNPDAVVVHVNRKIFWIFTQKRNYYMQHYKGFQLTCVSYHPLELPHHIDVITVNKW</sequence>
<dbReference type="EMBL" id="JBHRSD010000002">
    <property type="protein sequence ID" value="MFC3031236.1"/>
    <property type="molecule type" value="Genomic_DNA"/>
</dbReference>
<evidence type="ECO:0000313" key="2">
    <source>
        <dbReference type="Proteomes" id="UP001595453"/>
    </source>
</evidence>
<evidence type="ECO:0000313" key="1">
    <source>
        <dbReference type="EMBL" id="MFC3031236.1"/>
    </source>
</evidence>
<organism evidence="1 2">
    <name type="scientific">Pseudoalteromonas fenneropenaei</name>
    <dbReference type="NCBI Taxonomy" id="1737459"/>
    <lineage>
        <taxon>Bacteria</taxon>
        <taxon>Pseudomonadati</taxon>
        <taxon>Pseudomonadota</taxon>
        <taxon>Gammaproteobacteria</taxon>
        <taxon>Alteromonadales</taxon>
        <taxon>Pseudoalteromonadaceae</taxon>
        <taxon>Pseudoalteromonas</taxon>
    </lineage>
</organism>
<accession>A0ABV7CF66</accession>
<proteinExistence type="predicted"/>
<reference evidence="2" key="1">
    <citation type="journal article" date="2019" name="Int. J. Syst. Evol. Microbiol.">
        <title>The Global Catalogue of Microorganisms (GCM) 10K type strain sequencing project: providing services to taxonomists for standard genome sequencing and annotation.</title>
        <authorList>
            <consortium name="The Broad Institute Genomics Platform"/>
            <consortium name="The Broad Institute Genome Sequencing Center for Infectious Disease"/>
            <person name="Wu L."/>
            <person name="Ma J."/>
        </authorList>
    </citation>
    <scope>NUCLEOTIDE SEQUENCE [LARGE SCALE GENOMIC DNA]</scope>
    <source>
        <strain evidence="2">KCTC 42730</strain>
    </source>
</reference>
<dbReference type="Proteomes" id="UP001595453">
    <property type="component" value="Unassembled WGS sequence"/>
</dbReference>
<dbReference type="RefSeq" id="WP_377120273.1">
    <property type="nucleotide sequence ID" value="NZ_JBHRSD010000002.1"/>
</dbReference>
<protein>
    <submittedName>
        <fullName evidence="1">Uncharacterized protein</fullName>
    </submittedName>
</protein>
<name>A0ABV7CF66_9GAMM</name>